<gene>
    <name evidence="4" type="ORF">M23134_07032</name>
</gene>
<dbReference type="EMBL" id="AAWS01000034">
    <property type="protein sequence ID" value="EAY26437.1"/>
    <property type="molecule type" value="Genomic_DNA"/>
</dbReference>
<dbReference type="RefSeq" id="WP_002700974.1">
    <property type="nucleotide sequence ID" value="NZ_AAWS01000034.1"/>
</dbReference>
<feature type="domain" description="Protein FecR C-terminal" evidence="3">
    <location>
        <begin position="250"/>
        <end position="316"/>
    </location>
</feature>
<feature type="domain" description="FecR protein" evidence="2">
    <location>
        <begin position="113"/>
        <end position="203"/>
    </location>
</feature>
<protein>
    <submittedName>
        <fullName evidence="4">Putative anti-sigma factor</fullName>
    </submittedName>
</protein>
<dbReference type="InterPro" id="IPR012373">
    <property type="entry name" value="Ferrdict_sens_TM"/>
</dbReference>
<organism evidence="4 5">
    <name type="scientific">Microscilla marina ATCC 23134</name>
    <dbReference type="NCBI Taxonomy" id="313606"/>
    <lineage>
        <taxon>Bacteria</taxon>
        <taxon>Pseudomonadati</taxon>
        <taxon>Bacteroidota</taxon>
        <taxon>Cytophagia</taxon>
        <taxon>Cytophagales</taxon>
        <taxon>Microscillaceae</taxon>
        <taxon>Microscilla</taxon>
    </lineage>
</organism>
<dbReference type="InterPro" id="IPR006860">
    <property type="entry name" value="FecR"/>
</dbReference>
<keyword evidence="1" id="KW-0812">Transmembrane</keyword>
<dbReference type="PANTHER" id="PTHR30273:SF2">
    <property type="entry name" value="PROTEIN FECR"/>
    <property type="match status" value="1"/>
</dbReference>
<proteinExistence type="predicted"/>
<dbReference type="Gene3D" id="2.60.120.1440">
    <property type="match status" value="1"/>
</dbReference>
<dbReference type="PANTHER" id="PTHR30273">
    <property type="entry name" value="PERIPLASMIC SIGNAL SENSOR AND SIGMA FACTOR ACTIVATOR FECR-RELATED"/>
    <property type="match status" value="1"/>
</dbReference>
<comment type="caution">
    <text evidence="4">The sequence shown here is derived from an EMBL/GenBank/DDBJ whole genome shotgun (WGS) entry which is preliminary data.</text>
</comment>
<dbReference type="InterPro" id="IPR032508">
    <property type="entry name" value="FecR_C"/>
</dbReference>
<evidence type="ECO:0000313" key="4">
    <source>
        <dbReference type="EMBL" id="EAY26437.1"/>
    </source>
</evidence>
<name>A1ZT47_MICM2</name>
<dbReference type="Proteomes" id="UP000004095">
    <property type="component" value="Unassembled WGS sequence"/>
</dbReference>
<dbReference type="Pfam" id="PF16344">
    <property type="entry name" value="FecR_C"/>
    <property type="match status" value="1"/>
</dbReference>
<evidence type="ECO:0000256" key="1">
    <source>
        <dbReference type="SAM" id="Phobius"/>
    </source>
</evidence>
<reference evidence="4 5" key="1">
    <citation type="submission" date="2007-01" db="EMBL/GenBank/DDBJ databases">
        <authorList>
            <person name="Haygood M."/>
            <person name="Podell S."/>
            <person name="Anderson C."/>
            <person name="Hopkinson B."/>
            <person name="Roe K."/>
            <person name="Barbeau K."/>
            <person name="Gaasterland T."/>
            <person name="Ferriera S."/>
            <person name="Johnson J."/>
            <person name="Kravitz S."/>
            <person name="Beeson K."/>
            <person name="Sutton G."/>
            <person name="Rogers Y.-H."/>
            <person name="Friedman R."/>
            <person name="Frazier M."/>
            <person name="Venter J.C."/>
        </authorList>
    </citation>
    <scope>NUCLEOTIDE SEQUENCE [LARGE SCALE GENOMIC DNA]</scope>
    <source>
        <strain evidence="4 5">ATCC 23134</strain>
    </source>
</reference>
<evidence type="ECO:0000259" key="2">
    <source>
        <dbReference type="Pfam" id="PF04773"/>
    </source>
</evidence>
<sequence>MEDWDELLARYFSGETTANEQEKAEAWLKKHPQEGQILKKAWEVNTVPTFAPDVNLAWSQVQSKITPVHHKENKLRNFNLRWAVAAVLVLAVGLAWWMLTDKDTDSWLTKEVQSKQTTPLLLSDGTKVWLNQQTKLRYPSSFDAAQREVFLEGEAFFEVKPNTQKPFVVHAAKTTTQVLGTSFNVKSPANEANIAVTVTSGKVAFFANAYPDKRLVLNKNQQGVFTNATQALTKNPRYDANLLAWKTGILRFERASLAEVAAVLSKYYNKTIKIENKTLRNCVLTTTLEKLSLKEAIEVIALTLNIEYTIATQQVVLKGKACK</sequence>
<evidence type="ECO:0000313" key="5">
    <source>
        <dbReference type="Proteomes" id="UP000004095"/>
    </source>
</evidence>
<keyword evidence="5" id="KW-1185">Reference proteome</keyword>
<feature type="transmembrane region" description="Helical" evidence="1">
    <location>
        <begin position="80"/>
        <end position="99"/>
    </location>
</feature>
<dbReference type="PIRSF" id="PIRSF018266">
    <property type="entry name" value="FecR"/>
    <property type="match status" value="1"/>
</dbReference>
<dbReference type="AlphaFoldDB" id="A1ZT47"/>
<dbReference type="GO" id="GO:0016989">
    <property type="term" value="F:sigma factor antagonist activity"/>
    <property type="evidence" value="ECO:0007669"/>
    <property type="project" value="TreeGrafter"/>
</dbReference>
<dbReference type="Gene3D" id="3.55.50.30">
    <property type="match status" value="1"/>
</dbReference>
<keyword evidence="1" id="KW-1133">Transmembrane helix</keyword>
<dbReference type="eggNOG" id="COG3712">
    <property type="taxonomic scope" value="Bacteria"/>
</dbReference>
<dbReference type="OrthoDB" id="1452822at2"/>
<dbReference type="Pfam" id="PF04773">
    <property type="entry name" value="FecR"/>
    <property type="match status" value="1"/>
</dbReference>
<accession>A1ZT47</accession>
<evidence type="ECO:0000259" key="3">
    <source>
        <dbReference type="Pfam" id="PF16344"/>
    </source>
</evidence>
<keyword evidence="1" id="KW-0472">Membrane</keyword>